<reference evidence="4 5" key="1">
    <citation type="submission" date="2020-08" db="EMBL/GenBank/DDBJ databases">
        <title>Novel species isolated from subtropical streams in China.</title>
        <authorList>
            <person name="Lu H."/>
        </authorList>
    </citation>
    <scope>NUCLEOTIDE SEQUENCE [LARGE SCALE GENOMIC DNA]</scope>
    <source>
        <strain evidence="4 5">CY22W</strain>
    </source>
</reference>
<dbReference type="NCBIfam" id="NF040504">
    <property type="entry name" value="resist_ArsN1b"/>
    <property type="match status" value="1"/>
</dbReference>
<dbReference type="InterPro" id="IPR000182">
    <property type="entry name" value="GNAT_dom"/>
</dbReference>
<keyword evidence="2" id="KW-0012">Acyltransferase</keyword>
<dbReference type="Proteomes" id="UP000654304">
    <property type="component" value="Unassembled WGS sequence"/>
</dbReference>
<evidence type="ECO:0000313" key="4">
    <source>
        <dbReference type="EMBL" id="MBC3932578.1"/>
    </source>
</evidence>
<organism evidence="4 5">
    <name type="scientific">Undibacterium curvum</name>
    <dbReference type="NCBI Taxonomy" id="2762294"/>
    <lineage>
        <taxon>Bacteria</taxon>
        <taxon>Pseudomonadati</taxon>
        <taxon>Pseudomonadota</taxon>
        <taxon>Betaproteobacteria</taxon>
        <taxon>Burkholderiales</taxon>
        <taxon>Oxalobacteraceae</taxon>
        <taxon>Undibacterium</taxon>
    </lineage>
</organism>
<proteinExistence type="predicted"/>
<dbReference type="PROSITE" id="PS51186">
    <property type="entry name" value="GNAT"/>
    <property type="match status" value="1"/>
</dbReference>
<dbReference type="PANTHER" id="PTHR43072:SF23">
    <property type="entry name" value="UPF0039 PROTEIN C11D3.02C"/>
    <property type="match status" value="1"/>
</dbReference>
<evidence type="ECO:0000313" key="5">
    <source>
        <dbReference type="Proteomes" id="UP000654304"/>
    </source>
</evidence>
<dbReference type="Pfam" id="PF13420">
    <property type="entry name" value="Acetyltransf_4"/>
    <property type="match status" value="1"/>
</dbReference>
<evidence type="ECO:0000256" key="1">
    <source>
        <dbReference type="ARBA" id="ARBA00022679"/>
    </source>
</evidence>
<keyword evidence="1" id="KW-0808">Transferase</keyword>
<keyword evidence="5" id="KW-1185">Reference proteome</keyword>
<feature type="domain" description="N-acetyltransferase" evidence="3">
    <location>
        <begin position="4"/>
        <end position="167"/>
    </location>
</feature>
<sequence length="168" mass="18651">MEYAMLRPALAADAAAICAIYNPYVLESCISFEETAVSHEQMALRIQTVLDAGLPWLVWEQQGKLSAYAYATPWRTRPAYRHSVEISVYAARESAGQGLGSALYQALFAQLQQLGIHNVIAGIALPNPASIALHEKMGMHQVARFSEVGQKFGQWHDVGYWEKLLTRS</sequence>
<gene>
    <name evidence="4" type="ORF">H8K43_12895</name>
</gene>
<evidence type="ECO:0000259" key="3">
    <source>
        <dbReference type="PROSITE" id="PS51186"/>
    </source>
</evidence>
<accession>A0ABR7A6Z7</accession>
<evidence type="ECO:0000256" key="2">
    <source>
        <dbReference type="ARBA" id="ARBA00023315"/>
    </source>
</evidence>
<dbReference type="PANTHER" id="PTHR43072">
    <property type="entry name" value="N-ACETYLTRANSFERASE"/>
    <property type="match status" value="1"/>
</dbReference>
<name>A0ABR7A6Z7_9BURK</name>
<comment type="caution">
    <text evidence="4">The sequence shown here is derived from an EMBL/GenBank/DDBJ whole genome shotgun (WGS) entry which is preliminary data.</text>
</comment>
<dbReference type="InterPro" id="IPR016181">
    <property type="entry name" value="Acyl_CoA_acyltransferase"/>
</dbReference>
<protein>
    <submittedName>
        <fullName evidence="4">N-acetyltransferase</fullName>
    </submittedName>
</protein>
<dbReference type="SUPFAM" id="SSF55729">
    <property type="entry name" value="Acyl-CoA N-acyltransferases (Nat)"/>
    <property type="match status" value="1"/>
</dbReference>
<dbReference type="Gene3D" id="3.40.630.30">
    <property type="match status" value="1"/>
</dbReference>
<dbReference type="CDD" id="cd04301">
    <property type="entry name" value="NAT_SF"/>
    <property type="match status" value="1"/>
</dbReference>
<dbReference type="EMBL" id="JACOGD010000006">
    <property type="protein sequence ID" value="MBC3932578.1"/>
    <property type="molecule type" value="Genomic_DNA"/>
</dbReference>